<accession>A0A7R8WJB9</accession>
<feature type="region of interest" description="Disordered" evidence="4">
    <location>
        <begin position="91"/>
        <end position="124"/>
    </location>
</feature>
<name>A0A7R8WJB9_9CRUS</name>
<dbReference type="Pfam" id="PF01926">
    <property type="entry name" value="MMR_HSR1"/>
    <property type="match status" value="1"/>
</dbReference>
<reference evidence="6" key="1">
    <citation type="submission" date="2020-11" db="EMBL/GenBank/DDBJ databases">
        <authorList>
            <person name="Tran Van P."/>
        </authorList>
    </citation>
    <scope>NUCLEOTIDE SEQUENCE</scope>
</reference>
<dbReference type="SUPFAM" id="SSF52540">
    <property type="entry name" value="P-loop containing nucleoside triphosphate hydrolases"/>
    <property type="match status" value="1"/>
</dbReference>
<evidence type="ECO:0000256" key="1">
    <source>
        <dbReference type="ARBA" id="ARBA00007921"/>
    </source>
</evidence>
<dbReference type="InterPro" id="IPR008969">
    <property type="entry name" value="CarboxyPept-like_regulatory"/>
</dbReference>
<dbReference type="SUPFAM" id="SSF49464">
    <property type="entry name" value="Carboxypeptidase regulatory domain-like"/>
    <property type="match status" value="1"/>
</dbReference>
<sequence>MKNEYSPDHRAGYVNIIGRPNAGKSTLINGLMKEKLAIVSPKAQTTRHRILGILNEQDYQLILSDTPGMIDPAYKLQERMMTKVKEAFEDADVSDDGSSGSAGGSTGSNSALEEENSKLETLMPSAKSRASLSGVVVDQNDMPVSGAEVTIGDQSMSTDNQGAFLFVDVDLLTDYTLIKVTKDGFMDGFKTIRVSPSVLNNISLKLVSQPTAKTLDTSNGGQIQTDEVTLSFPASSLMDEDKEAYTGQANLYIHYYDPSEEETYETMPGDLAGINEANDFVALETYGMLSVDLRDENGNPLQIMDGKTVEGLIPIDKHITEE</sequence>
<dbReference type="Gene3D" id="3.40.50.300">
    <property type="entry name" value="P-loop containing nucleotide triphosphate hydrolases"/>
    <property type="match status" value="1"/>
</dbReference>
<dbReference type="InterPro" id="IPR005225">
    <property type="entry name" value="Small_GTP-bd"/>
</dbReference>
<dbReference type="GO" id="GO:0000028">
    <property type="term" value="P:ribosomal small subunit assembly"/>
    <property type="evidence" value="ECO:0007669"/>
    <property type="project" value="TreeGrafter"/>
</dbReference>
<evidence type="ECO:0000256" key="4">
    <source>
        <dbReference type="SAM" id="MobiDB-lite"/>
    </source>
</evidence>
<protein>
    <recommendedName>
        <fullName evidence="2">GTPase Era, mitochondrial</fullName>
    </recommendedName>
    <alternativeName>
        <fullName evidence="3">ERA-like protein 1</fullName>
    </alternativeName>
</protein>
<dbReference type="InterPro" id="IPR030388">
    <property type="entry name" value="G_ERA_dom"/>
</dbReference>
<dbReference type="AlphaFoldDB" id="A0A7R8WJB9"/>
<gene>
    <name evidence="6" type="ORF">CTOB1V02_LOCUS10639</name>
</gene>
<dbReference type="Gene3D" id="2.60.40.1120">
    <property type="entry name" value="Carboxypeptidase-like, regulatory domain"/>
    <property type="match status" value="1"/>
</dbReference>
<proteinExistence type="inferred from homology"/>
<evidence type="ECO:0000256" key="3">
    <source>
        <dbReference type="ARBA" id="ARBA00030975"/>
    </source>
</evidence>
<feature type="domain" description="G" evidence="5">
    <location>
        <begin position="14"/>
        <end position="93"/>
    </location>
</feature>
<dbReference type="InterPro" id="IPR027417">
    <property type="entry name" value="P-loop_NTPase"/>
</dbReference>
<dbReference type="CDD" id="cd04163">
    <property type="entry name" value="Era"/>
    <property type="match status" value="1"/>
</dbReference>
<organism evidence="6">
    <name type="scientific">Cyprideis torosa</name>
    <dbReference type="NCBI Taxonomy" id="163714"/>
    <lineage>
        <taxon>Eukaryota</taxon>
        <taxon>Metazoa</taxon>
        <taxon>Ecdysozoa</taxon>
        <taxon>Arthropoda</taxon>
        <taxon>Crustacea</taxon>
        <taxon>Oligostraca</taxon>
        <taxon>Ostracoda</taxon>
        <taxon>Podocopa</taxon>
        <taxon>Podocopida</taxon>
        <taxon>Cytherocopina</taxon>
        <taxon>Cytheroidea</taxon>
        <taxon>Cytherideidae</taxon>
        <taxon>Cyprideis</taxon>
    </lineage>
</organism>
<dbReference type="NCBIfam" id="TIGR00231">
    <property type="entry name" value="small_GTP"/>
    <property type="match status" value="1"/>
</dbReference>
<evidence type="ECO:0000259" key="5">
    <source>
        <dbReference type="Pfam" id="PF01926"/>
    </source>
</evidence>
<evidence type="ECO:0000256" key="2">
    <source>
        <dbReference type="ARBA" id="ARBA00019149"/>
    </source>
</evidence>
<dbReference type="InterPro" id="IPR005662">
    <property type="entry name" value="GTPase_Era-like"/>
</dbReference>
<dbReference type="InterPro" id="IPR006073">
    <property type="entry name" value="GTP-bd"/>
</dbReference>
<dbReference type="PANTHER" id="PTHR42698:SF2">
    <property type="entry name" value="GTPASE ERA-LIKE, CHLOROPLASTIC"/>
    <property type="match status" value="1"/>
</dbReference>
<evidence type="ECO:0000313" key="6">
    <source>
        <dbReference type="EMBL" id="CAD7232812.1"/>
    </source>
</evidence>
<dbReference type="GO" id="GO:0019843">
    <property type="term" value="F:rRNA binding"/>
    <property type="evidence" value="ECO:0007669"/>
    <property type="project" value="TreeGrafter"/>
</dbReference>
<dbReference type="GO" id="GO:0005525">
    <property type="term" value="F:GTP binding"/>
    <property type="evidence" value="ECO:0007669"/>
    <property type="project" value="InterPro"/>
</dbReference>
<dbReference type="PRINTS" id="PR00326">
    <property type="entry name" value="GTP1OBG"/>
</dbReference>
<comment type="similarity">
    <text evidence="1">Belongs to the TRAFAC class TrmE-Era-EngA-EngB-Septin-like GTPase superfamily. Era GTPase family.</text>
</comment>
<dbReference type="EMBL" id="OB665184">
    <property type="protein sequence ID" value="CAD7232812.1"/>
    <property type="molecule type" value="Genomic_DNA"/>
</dbReference>
<dbReference type="OrthoDB" id="8954335at2759"/>
<dbReference type="PANTHER" id="PTHR42698">
    <property type="entry name" value="GTPASE ERA"/>
    <property type="match status" value="1"/>
</dbReference>
<dbReference type="GO" id="GO:0043024">
    <property type="term" value="F:ribosomal small subunit binding"/>
    <property type="evidence" value="ECO:0007669"/>
    <property type="project" value="TreeGrafter"/>
</dbReference>